<gene>
    <name evidence="2" type="ORF">AXG93_2651s1020</name>
</gene>
<keyword evidence="3" id="KW-1185">Reference proteome</keyword>
<sequence length="329" mass="36342">MAGFKDLKKTRNILPSIPRADRRAAWHEPEFEYDGREPPKAWLARMRRLQQIHGYSDKETMRVANECLKGDARLWFRIHQPQSFDSLRTGLHTRFASGPIDLSPQPPPQPPAVEIRSPATRANESPSASSDQCSSRFGKSTKRFAIKLGLGESSTISFSTSSGAACLKAEEEKSVSASGETSRNSGSVVFKKSFSMSPPPFQSSEKEEVVVAPAPSREIAERRESSGHEPPKSTIRSTETFSLSSMSNSLSSKEVLSSGGLKSLNFVLPIHGQQAIVQFKHAIHCAMNDLCVGDVILFEQRLREGLKYTGAEALVRFAQCEQCVSEQWI</sequence>
<evidence type="ECO:0000313" key="2">
    <source>
        <dbReference type="EMBL" id="OAE33692.1"/>
    </source>
</evidence>
<feature type="region of interest" description="Disordered" evidence="1">
    <location>
        <begin position="96"/>
        <end position="136"/>
    </location>
</feature>
<feature type="compositionally biased region" description="Polar residues" evidence="1">
    <location>
        <begin position="120"/>
        <end position="136"/>
    </location>
</feature>
<feature type="region of interest" description="Disordered" evidence="1">
    <location>
        <begin position="195"/>
        <end position="239"/>
    </location>
</feature>
<dbReference type="EMBL" id="LVLJ01000591">
    <property type="protein sequence ID" value="OAE33692.1"/>
    <property type="molecule type" value="Genomic_DNA"/>
</dbReference>
<feature type="compositionally biased region" description="Basic and acidic residues" evidence="1">
    <location>
        <begin position="218"/>
        <end position="231"/>
    </location>
</feature>
<accession>A0A176WN25</accession>
<name>A0A176WN25_MARPO</name>
<evidence type="ECO:0000313" key="3">
    <source>
        <dbReference type="Proteomes" id="UP000077202"/>
    </source>
</evidence>
<reference evidence="2" key="1">
    <citation type="submission" date="2016-03" db="EMBL/GenBank/DDBJ databases">
        <title>Mechanisms controlling the formation of the plant cell surface in tip-growing cells are functionally conserved among land plants.</title>
        <authorList>
            <person name="Honkanen S."/>
            <person name="Jones V.A."/>
            <person name="Morieri G."/>
            <person name="Champion C."/>
            <person name="Hetherington A.J."/>
            <person name="Kelly S."/>
            <person name="Saint-Marcoux D."/>
            <person name="Proust H."/>
            <person name="Prescott H."/>
            <person name="Dolan L."/>
        </authorList>
    </citation>
    <scope>NUCLEOTIDE SEQUENCE [LARGE SCALE GENOMIC DNA]</scope>
    <source>
        <tissue evidence="2">Whole gametophyte</tissue>
    </source>
</reference>
<dbReference type="AlphaFoldDB" id="A0A176WN25"/>
<proteinExistence type="predicted"/>
<protein>
    <submittedName>
        <fullName evidence="2">Uncharacterized protein</fullName>
    </submittedName>
</protein>
<dbReference type="Proteomes" id="UP000077202">
    <property type="component" value="Unassembled WGS sequence"/>
</dbReference>
<comment type="caution">
    <text evidence="2">The sequence shown here is derived from an EMBL/GenBank/DDBJ whole genome shotgun (WGS) entry which is preliminary data.</text>
</comment>
<organism evidence="2 3">
    <name type="scientific">Marchantia polymorpha subsp. ruderalis</name>
    <dbReference type="NCBI Taxonomy" id="1480154"/>
    <lineage>
        <taxon>Eukaryota</taxon>
        <taxon>Viridiplantae</taxon>
        <taxon>Streptophyta</taxon>
        <taxon>Embryophyta</taxon>
        <taxon>Marchantiophyta</taxon>
        <taxon>Marchantiopsida</taxon>
        <taxon>Marchantiidae</taxon>
        <taxon>Marchantiales</taxon>
        <taxon>Marchantiaceae</taxon>
        <taxon>Marchantia</taxon>
    </lineage>
</organism>
<dbReference type="PANTHER" id="PTHR35323">
    <property type="entry name" value="SAP DOMAIN-CONTAINING PROTEIN"/>
    <property type="match status" value="1"/>
</dbReference>
<dbReference type="PANTHER" id="PTHR35323:SF2">
    <property type="entry name" value="SAP DOMAIN-CONTAINING PROTEIN"/>
    <property type="match status" value="1"/>
</dbReference>
<evidence type="ECO:0000256" key="1">
    <source>
        <dbReference type="SAM" id="MobiDB-lite"/>
    </source>
</evidence>